<dbReference type="GO" id="GO:0006355">
    <property type="term" value="P:regulation of DNA-templated transcription"/>
    <property type="evidence" value="ECO:0007669"/>
    <property type="project" value="UniProtKB-ARBA"/>
</dbReference>
<dbReference type="Pfam" id="PF00440">
    <property type="entry name" value="TetR_N"/>
    <property type="match status" value="1"/>
</dbReference>
<proteinExistence type="predicted"/>
<keyword evidence="2 4" id="KW-0238">DNA-binding</keyword>
<feature type="DNA-binding region" description="H-T-H motif" evidence="4">
    <location>
        <begin position="48"/>
        <end position="67"/>
    </location>
</feature>
<name>A0ABD5DZ05_9ACTN</name>
<evidence type="ECO:0000313" key="7">
    <source>
        <dbReference type="EMBL" id="MDT0414454.1"/>
    </source>
</evidence>
<dbReference type="SUPFAM" id="SSF46689">
    <property type="entry name" value="Homeodomain-like"/>
    <property type="match status" value="1"/>
</dbReference>
<evidence type="ECO:0000256" key="2">
    <source>
        <dbReference type="ARBA" id="ARBA00023125"/>
    </source>
</evidence>
<dbReference type="InterPro" id="IPR001647">
    <property type="entry name" value="HTH_TetR"/>
</dbReference>
<feature type="region of interest" description="Disordered" evidence="5">
    <location>
        <begin position="1"/>
        <end position="22"/>
    </location>
</feature>
<organism evidence="7 8">
    <name type="scientific">Streptomyces evansiae</name>
    <dbReference type="NCBI Taxonomy" id="3075535"/>
    <lineage>
        <taxon>Bacteria</taxon>
        <taxon>Bacillati</taxon>
        <taxon>Actinomycetota</taxon>
        <taxon>Actinomycetes</taxon>
        <taxon>Kitasatosporales</taxon>
        <taxon>Streptomycetaceae</taxon>
        <taxon>Streptomyces</taxon>
    </lineage>
</organism>
<evidence type="ECO:0000256" key="4">
    <source>
        <dbReference type="PROSITE-ProRule" id="PRU00335"/>
    </source>
</evidence>
<dbReference type="PANTHER" id="PTHR30055:SF234">
    <property type="entry name" value="HTH-TYPE TRANSCRIPTIONAL REGULATOR BETI"/>
    <property type="match status" value="1"/>
</dbReference>
<evidence type="ECO:0000256" key="3">
    <source>
        <dbReference type="ARBA" id="ARBA00023163"/>
    </source>
</evidence>
<dbReference type="Gene3D" id="1.10.357.10">
    <property type="entry name" value="Tetracycline Repressor, domain 2"/>
    <property type="match status" value="1"/>
</dbReference>
<sequence>MAADSSSRAAAPGAPRAPRADALRNREKLIEAARHAYAVASEGGPEATLEGIAKAAGVGIGTLYRHFPDREALVEAVYAAELDAIVAAAAGLAASEPPERALRAWFGRYGEFVAAKRGMADTLRSAFDAGRLAPSTTRTRVTEAVGVLLAAGTEAGVLRTDVRPDDVTALLLGVFLSAGPRGEQTPRLLDLLVDALLPRG</sequence>
<dbReference type="PANTHER" id="PTHR30055">
    <property type="entry name" value="HTH-TYPE TRANSCRIPTIONAL REGULATOR RUTR"/>
    <property type="match status" value="1"/>
</dbReference>
<feature type="domain" description="HTH tetR-type" evidence="6">
    <location>
        <begin position="23"/>
        <end position="85"/>
    </location>
</feature>
<evidence type="ECO:0000259" key="6">
    <source>
        <dbReference type="PROSITE" id="PS50977"/>
    </source>
</evidence>
<dbReference type="InterPro" id="IPR050109">
    <property type="entry name" value="HTH-type_TetR-like_transc_reg"/>
</dbReference>
<keyword evidence="1" id="KW-0805">Transcription regulation</keyword>
<gene>
    <name evidence="7" type="ORF">RM574_03055</name>
</gene>
<dbReference type="InterPro" id="IPR009057">
    <property type="entry name" value="Homeodomain-like_sf"/>
</dbReference>
<keyword evidence="3" id="KW-0804">Transcription</keyword>
<dbReference type="Pfam" id="PF21597">
    <property type="entry name" value="TetR_C_43"/>
    <property type="match status" value="1"/>
</dbReference>
<comment type="caution">
    <text evidence="7">The sequence shown here is derived from an EMBL/GenBank/DDBJ whole genome shotgun (WGS) entry which is preliminary data.</text>
</comment>
<dbReference type="EMBL" id="JAVRER010000003">
    <property type="protein sequence ID" value="MDT0414454.1"/>
    <property type="molecule type" value="Genomic_DNA"/>
</dbReference>
<dbReference type="PROSITE" id="PS50977">
    <property type="entry name" value="HTH_TETR_2"/>
    <property type="match status" value="1"/>
</dbReference>
<dbReference type="InterPro" id="IPR036271">
    <property type="entry name" value="Tet_transcr_reg_TetR-rel_C_sf"/>
</dbReference>
<dbReference type="SUPFAM" id="SSF48498">
    <property type="entry name" value="Tetracyclin repressor-like, C-terminal domain"/>
    <property type="match status" value="1"/>
</dbReference>
<dbReference type="InterPro" id="IPR049445">
    <property type="entry name" value="TetR_SbtR-like_C"/>
</dbReference>
<reference evidence="8" key="1">
    <citation type="submission" date="2023-07" db="EMBL/GenBank/DDBJ databases">
        <title>30 novel species of actinomycetes from the DSMZ collection.</title>
        <authorList>
            <person name="Nouioui I."/>
        </authorList>
    </citation>
    <scope>NUCLEOTIDE SEQUENCE [LARGE SCALE GENOMIC DNA]</scope>
    <source>
        <strain evidence="8">DSM 41982</strain>
    </source>
</reference>
<dbReference type="AlphaFoldDB" id="A0ABD5DZ05"/>
<evidence type="ECO:0000256" key="1">
    <source>
        <dbReference type="ARBA" id="ARBA00023015"/>
    </source>
</evidence>
<feature type="compositionally biased region" description="Low complexity" evidence="5">
    <location>
        <begin position="1"/>
        <end position="17"/>
    </location>
</feature>
<protein>
    <submittedName>
        <fullName evidence="7">TetR/AcrR family transcriptional regulator</fullName>
    </submittedName>
</protein>
<accession>A0ABD5DZ05</accession>
<dbReference type="GO" id="GO:0003677">
    <property type="term" value="F:DNA binding"/>
    <property type="evidence" value="ECO:0007669"/>
    <property type="project" value="UniProtKB-UniRule"/>
</dbReference>
<evidence type="ECO:0000313" key="8">
    <source>
        <dbReference type="Proteomes" id="UP001183607"/>
    </source>
</evidence>
<evidence type="ECO:0000256" key="5">
    <source>
        <dbReference type="SAM" id="MobiDB-lite"/>
    </source>
</evidence>
<dbReference type="Proteomes" id="UP001183607">
    <property type="component" value="Unassembled WGS sequence"/>
</dbReference>